<dbReference type="Pfam" id="PF00149">
    <property type="entry name" value="Metallophos"/>
    <property type="match status" value="1"/>
</dbReference>
<dbReference type="Proteomes" id="UP000029725">
    <property type="component" value="Unassembled WGS sequence"/>
</dbReference>
<dbReference type="InterPro" id="IPR006186">
    <property type="entry name" value="Ser/Thr-sp_prot-phosphatase"/>
</dbReference>
<dbReference type="GO" id="GO:0005634">
    <property type="term" value="C:nucleus"/>
    <property type="evidence" value="ECO:0007669"/>
    <property type="project" value="UniProtKB-ARBA"/>
</dbReference>
<evidence type="ECO:0000256" key="1">
    <source>
        <dbReference type="ARBA" id="ARBA00007797"/>
    </source>
</evidence>
<protein>
    <recommendedName>
        <fullName evidence="2">Serine/threonine-protein phosphatase</fullName>
        <ecNumber evidence="2">3.1.3.16</ecNumber>
    </recommendedName>
</protein>
<dbReference type="InterPro" id="IPR004843">
    <property type="entry name" value="Calcineurin-like_PHP"/>
</dbReference>
<accession>A0A098VRU6</accession>
<sequence length="1118" mass="125778">MSSTIISSKYAEELLFDDHIPILALRPLTDDEFFHNISLSHIRNSKIKRPNLENIKSHLLREGLLSDFQAFYLCECVLSIFKAEPNLLKLPAPINICGDIHGQFYDMIKIFSDEVGGGLGSSSGSAEDGDACSSTEKKYLFLGDYVDRGLFSMECLFYLFSLKITFPDRVYMLRGNHESAHMTQYFTFQNECTRKYSHLLYTKLLEIFNALPLCAVVNNQLFCVHGGISPSLKTLKDIDKIDRFQEPPSSGLYCDLMWSDPSATFDFDSPEGEKFSPNRVRGCSYIYHFKAAMEFLNKNNLLCIIRAHEAQSAGFRMYKTNPTTMFPAVITLFSAPNYVDVYNNKAAIMYYDGVTMDIRQFSHSPHPYHLPNLMDAFSWSMPFVAQKISDLFLAILTSVADSDTLAEIYSDTANPTFDDGTFTSDQDQIGNYFAKCADFIDNSELKSSPLVHKIRAVSKLIRTYNLLRTERESIIELKALMRSEKLPCGTLALGAEGIRQAISSFDVAKRSDIENEHVPPEDEHATSMRQILTPFEVEKEMSSGIHVNDDEKDSRKRSSVQLTEAVVLCDRGEITGRSDSVFIPPVIINNASSGVAENPKNFIYEDGEIEEPLEEFEPRISSVQKFLKSMCGSSVKFPVVSAATTNSGHVDSSAAKKTPQKGHASFEKYRSLISKYIETKFPKTPKYPKTSSINATFPFKELSFLVSSVISSSTSRSDETIHAFIYKHSIVDDEFKLNVLNILLAQLLNLENCLKKPSTEGDAPCLISVAKRIISILLVCAAKESKSSKDSSSTTLRKAYTHCWGILCKILFYSRCHLPLFWSEISLLCFSILPRYALTQIDNPGQFMDLLKDVTENVAKTGEHVLFVLALDSLLVLVTKFRLDVPNFYSLIFMAMRWLGEPRIFRKLDKRLSLFGEISDVEEGIFCSLPTPKATLFTLLEISLIKTASVSLSSATLPAAFAKRASQLLLVAPAPTAMWLIPFIYELIQAHSGLIPLIHRPDSKQIPYEFVETESDPLMSTAINSSLWELDMVRSSHINASVSAFISIFSTQHFKKHSGTPVKRFQLSKYHDISYASMAEEYSLLVDKPKRSFQCALSVPHPGRPQPLVHQYDYARIF</sequence>
<dbReference type="InterPro" id="IPR005612">
    <property type="entry name" value="CCAAT-binding_factor"/>
</dbReference>
<dbReference type="AlphaFoldDB" id="A0A098VRU6"/>
<reference evidence="4 5" key="1">
    <citation type="submission" date="2014-04" db="EMBL/GenBank/DDBJ databases">
        <title>A new species of microsporidia sheds light on the evolution of extreme parasitism.</title>
        <authorList>
            <person name="Haag K.L."/>
            <person name="James T.Y."/>
            <person name="Larsson R."/>
            <person name="Schaer T.M."/>
            <person name="Refardt D."/>
            <person name="Pombert J.-F."/>
            <person name="Ebert D."/>
        </authorList>
    </citation>
    <scope>NUCLEOTIDE SEQUENCE [LARGE SCALE GENOMIC DNA]</scope>
    <source>
        <strain evidence="4 5">UGP3</strain>
        <tissue evidence="4">Spores</tissue>
    </source>
</reference>
<proteinExistence type="inferred from homology"/>
<comment type="caution">
    <text evidence="4">The sequence shown here is derived from an EMBL/GenBank/DDBJ whole genome shotgun (WGS) entry which is preliminary data.</text>
</comment>
<dbReference type="Pfam" id="PF03914">
    <property type="entry name" value="CBF"/>
    <property type="match status" value="1"/>
</dbReference>
<dbReference type="PRINTS" id="PR00114">
    <property type="entry name" value="STPHPHTASE"/>
</dbReference>
<dbReference type="GeneID" id="25259590"/>
<organism evidence="4 5">
    <name type="scientific">Mitosporidium daphniae</name>
    <dbReference type="NCBI Taxonomy" id="1485682"/>
    <lineage>
        <taxon>Eukaryota</taxon>
        <taxon>Fungi</taxon>
        <taxon>Fungi incertae sedis</taxon>
        <taxon>Microsporidia</taxon>
        <taxon>Mitosporidium</taxon>
    </lineage>
</organism>
<dbReference type="InterPro" id="IPR029052">
    <property type="entry name" value="Metallo-depent_PP-like"/>
</dbReference>
<dbReference type="Gene3D" id="3.60.21.10">
    <property type="match status" value="1"/>
</dbReference>
<gene>
    <name evidence="4" type="ORF">DI09_32p240</name>
</gene>
<dbReference type="SMART" id="SM00156">
    <property type="entry name" value="PP2Ac"/>
    <property type="match status" value="1"/>
</dbReference>
<keyword evidence="2" id="KW-0378">Hydrolase</keyword>
<dbReference type="PROSITE" id="PS00125">
    <property type="entry name" value="SER_THR_PHOSPHATASE"/>
    <property type="match status" value="1"/>
</dbReference>
<dbReference type="InterPro" id="IPR043360">
    <property type="entry name" value="PP2B"/>
</dbReference>
<dbReference type="RefSeq" id="XP_013237966.1">
    <property type="nucleotide sequence ID" value="XM_013382512.1"/>
</dbReference>
<dbReference type="OrthoDB" id="5593063at2759"/>
<comment type="similarity">
    <text evidence="1">Belongs to the CBF/MAK21 family.</text>
</comment>
<name>A0A098VRU6_9MICR</name>
<dbReference type="HOGENOM" id="CLU_280759_0_0_1"/>
<comment type="catalytic activity">
    <reaction evidence="2">
        <text>O-phospho-L-threonyl-[protein] + H2O = L-threonyl-[protein] + phosphate</text>
        <dbReference type="Rhea" id="RHEA:47004"/>
        <dbReference type="Rhea" id="RHEA-COMP:11060"/>
        <dbReference type="Rhea" id="RHEA-COMP:11605"/>
        <dbReference type="ChEBI" id="CHEBI:15377"/>
        <dbReference type="ChEBI" id="CHEBI:30013"/>
        <dbReference type="ChEBI" id="CHEBI:43474"/>
        <dbReference type="ChEBI" id="CHEBI:61977"/>
        <dbReference type="EC" id="3.1.3.16"/>
    </reaction>
</comment>
<evidence type="ECO:0000256" key="2">
    <source>
        <dbReference type="RuleBase" id="RU004273"/>
    </source>
</evidence>
<dbReference type="EMBL" id="JMKJ01000255">
    <property type="protein sequence ID" value="KGG51539.1"/>
    <property type="molecule type" value="Genomic_DNA"/>
</dbReference>
<dbReference type="GO" id="GO:0033192">
    <property type="term" value="F:calmodulin-dependent protein phosphatase activity"/>
    <property type="evidence" value="ECO:0007669"/>
    <property type="project" value="InterPro"/>
</dbReference>
<dbReference type="GO" id="GO:0097720">
    <property type="term" value="P:calcineurin-mediated signaling"/>
    <property type="evidence" value="ECO:0007669"/>
    <property type="project" value="InterPro"/>
</dbReference>
<feature type="domain" description="Serine/threonine specific protein phosphatases" evidence="3">
    <location>
        <begin position="173"/>
        <end position="178"/>
    </location>
</feature>
<evidence type="ECO:0000313" key="4">
    <source>
        <dbReference type="EMBL" id="KGG51539.1"/>
    </source>
</evidence>
<dbReference type="PANTHER" id="PTHR45673">
    <property type="entry name" value="SERINE/THREONINE-PROTEIN PHOSPHATASE 2B CATALYTIC SUBUNIT 1-RELATED"/>
    <property type="match status" value="1"/>
</dbReference>
<dbReference type="SUPFAM" id="SSF56300">
    <property type="entry name" value="Metallo-dependent phosphatases"/>
    <property type="match status" value="1"/>
</dbReference>
<dbReference type="EC" id="3.1.3.16" evidence="2"/>
<comment type="similarity">
    <text evidence="2">Belongs to the PPP phosphatase family.</text>
</comment>
<evidence type="ECO:0000259" key="3">
    <source>
        <dbReference type="PROSITE" id="PS00125"/>
    </source>
</evidence>
<dbReference type="VEuPathDB" id="MicrosporidiaDB:DI09_32p240"/>
<keyword evidence="5" id="KW-1185">Reference proteome</keyword>
<evidence type="ECO:0000313" key="5">
    <source>
        <dbReference type="Proteomes" id="UP000029725"/>
    </source>
</evidence>